<dbReference type="PROSITE" id="PS00616">
    <property type="entry name" value="HIS_ACID_PHOSPHAT_1"/>
    <property type="match status" value="1"/>
</dbReference>
<reference evidence="4 5" key="1">
    <citation type="submission" date="2018-04" db="EMBL/GenBank/DDBJ databases">
        <title>The genome sequence of Caulobacter sp. 736.</title>
        <authorList>
            <person name="Gao J."/>
            <person name="Sun J."/>
        </authorList>
    </citation>
    <scope>NUCLEOTIDE SEQUENCE [LARGE SCALE GENOMIC DNA]</scope>
    <source>
        <strain evidence="4 5">736</strain>
    </source>
</reference>
<evidence type="ECO:0000313" key="5">
    <source>
        <dbReference type="Proteomes" id="UP000244913"/>
    </source>
</evidence>
<evidence type="ECO:0000256" key="3">
    <source>
        <dbReference type="SAM" id="SignalP"/>
    </source>
</evidence>
<keyword evidence="2" id="KW-0378">Hydrolase</keyword>
<dbReference type="RefSeq" id="WP_116570007.1">
    <property type="nucleotide sequence ID" value="NZ_QDKP01000066.1"/>
</dbReference>
<dbReference type="PANTHER" id="PTHR11567">
    <property type="entry name" value="ACID PHOSPHATASE-RELATED"/>
    <property type="match status" value="1"/>
</dbReference>
<gene>
    <name evidence="4" type="ORF">DDF65_24025</name>
</gene>
<sequence>MRLLARFSAFALAALVAAPAAAQTSGETLEKVVILSRHGVRAAMSSPERLETATARPWPRFSVPPGHLTANGGTLSTLFGAYYRELYARQGLLAGADCGQVYYWANVTQRTIATAKAMGEGLSPGCTVDVHTVGEGKADPLFEPVKAGVAKPDMALARASVAGRVGGNLVAWSAGHADAIASLDALLMQCDAAPCPKAPGKRRVYDEPAAFLDDADETVGISGPEAFASGITESMLMAWADGQDFAGQGWKGLDEAALLRVFPLHQAEFDLRLRSHEVARTGAGHLASKILATLEAKPGKDAIGGPDAKMVVIVGHDGTLAMLGGLLGMEWVAPGYQPGQIAPGGNLVFERWKRVDGARVIRVRYAVQSLSQLREKTPLTLAAPPSASPIFVPGCSGAGAGYDCPIEAFAAVVKGAVAH</sequence>
<protein>
    <submittedName>
        <fullName evidence="4">Histidine-type phosphatase</fullName>
    </submittedName>
</protein>
<evidence type="ECO:0000313" key="4">
    <source>
        <dbReference type="EMBL" id="PVM71307.1"/>
    </source>
</evidence>
<dbReference type="GO" id="GO:0030288">
    <property type="term" value="C:outer membrane-bounded periplasmic space"/>
    <property type="evidence" value="ECO:0007669"/>
    <property type="project" value="TreeGrafter"/>
</dbReference>
<dbReference type="InterPro" id="IPR050645">
    <property type="entry name" value="Histidine_acid_phosphatase"/>
</dbReference>
<feature type="signal peptide" evidence="3">
    <location>
        <begin position="1"/>
        <end position="22"/>
    </location>
</feature>
<evidence type="ECO:0000256" key="2">
    <source>
        <dbReference type="ARBA" id="ARBA00022801"/>
    </source>
</evidence>
<name>A0A2T9IWH7_9CAUL</name>
<comment type="caution">
    <text evidence="4">The sequence shown here is derived from an EMBL/GenBank/DDBJ whole genome shotgun (WGS) entry which is preliminary data.</text>
</comment>
<dbReference type="Gene3D" id="3.40.50.1240">
    <property type="entry name" value="Phosphoglycerate mutase-like"/>
    <property type="match status" value="2"/>
</dbReference>
<dbReference type="EMBL" id="QDKP01000066">
    <property type="protein sequence ID" value="PVM71307.1"/>
    <property type="molecule type" value="Genomic_DNA"/>
</dbReference>
<dbReference type="Pfam" id="PF00328">
    <property type="entry name" value="His_Phos_2"/>
    <property type="match status" value="1"/>
</dbReference>
<dbReference type="InterPro" id="IPR033379">
    <property type="entry name" value="Acid_Pase_AS"/>
</dbReference>
<dbReference type="CDD" id="cd07061">
    <property type="entry name" value="HP_HAP_like"/>
    <property type="match status" value="1"/>
</dbReference>
<keyword evidence="5" id="KW-1185">Reference proteome</keyword>
<organism evidence="4 5">
    <name type="scientific">Caulobacter radicis</name>
    <dbReference type="NCBI Taxonomy" id="2172650"/>
    <lineage>
        <taxon>Bacteria</taxon>
        <taxon>Pseudomonadati</taxon>
        <taxon>Pseudomonadota</taxon>
        <taxon>Alphaproteobacteria</taxon>
        <taxon>Caulobacterales</taxon>
        <taxon>Caulobacteraceae</taxon>
        <taxon>Caulobacter</taxon>
    </lineage>
</organism>
<dbReference type="SUPFAM" id="SSF53254">
    <property type="entry name" value="Phosphoglycerate mutase-like"/>
    <property type="match status" value="1"/>
</dbReference>
<accession>A0A2T9IWH7</accession>
<keyword evidence="3" id="KW-0732">Signal</keyword>
<dbReference type="InterPro" id="IPR000560">
    <property type="entry name" value="His_Pase_clade-2"/>
</dbReference>
<dbReference type="AlphaFoldDB" id="A0A2T9IWH7"/>
<proteinExistence type="inferred from homology"/>
<feature type="chain" id="PRO_5015618144" evidence="3">
    <location>
        <begin position="23"/>
        <end position="419"/>
    </location>
</feature>
<dbReference type="GO" id="GO:0050308">
    <property type="term" value="F:sugar-phosphatase activity"/>
    <property type="evidence" value="ECO:0007669"/>
    <property type="project" value="TreeGrafter"/>
</dbReference>
<dbReference type="InterPro" id="IPR029033">
    <property type="entry name" value="His_PPase_superfam"/>
</dbReference>
<comment type="similarity">
    <text evidence="1">Belongs to the histidine acid phosphatase family.</text>
</comment>
<dbReference type="PANTHER" id="PTHR11567:SF110">
    <property type="entry name" value="2-PHOSPHOXYLOSE PHOSPHATASE 1"/>
    <property type="match status" value="1"/>
</dbReference>
<evidence type="ECO:0000256" key="1">
    <source>
        <dbReference type="ARBA" id="ARBA00005375"/>
    </source>
</evidence>
<dbReference type="Proteomes" id="UP000244913">
    <property type="component" value="Unassembled WGS sequence"/>
</dbReference>